<comment type="subcellular location">
    <subcellularLocation>
        <location evidence="3">Mitochondrion membrane</location>
    </subcellularLocation>
    <subcellularLocation>
        <location evidence="2">Nucleus</location>
    </subcellularLocation>
    <subcellularLocation>
        <location evidence="4">Secreted</location>
    </subcellularLocation>
</comment>
<evidence type="ECO:0000313" key="18">
    <source>
        <dbReference type="EMBL" id="CAL1606092.1"/>
    </source>
</evidence>
<evidence type="ECO:0000256" key="15">
    <source>
        <dbReference type="ARBA" id="ARBA00023242"/>
    </source>
</evidence>
<proteinExistence type="inferred from homology"/>
<evidence type="ECO:0000256" key="17">
    <source>
        <dbReference type="SAM" id="MobiDB-lite"/>
    </source>
</evidence>
<keyword evidence="11" id="KW-0221">Differentiation</keyword>
<keyword evidence="9" id="KW-0964">Secreted</keyword>
<dbReference type="GO" id="GO:0031966">
    <property type="term" value="C:mitochondrial membrane"/>
    <property type="evidence" value="ECO:0007669"/>
    <property type="project" value="UniProtKB-SubCell"/>
</dbReference>
<comment type="function">
    <text evidence="1">Plays an essential role in mitochondrial ribosome biogenesis. As a component of a functional protein-RNA module, consisting of RCC1L, NGRN, RPUSD3, RPUSD4, TRUB2, FASTKD2 and 16S mitochondrial ribosomal RNA (16S mt-rRNA), controls 16S mt-rRNA abundance and is required for intra-mitochondrial translation of core subunits of the oxidative phosphorylation system.</text>
</comment>
<keyword evidence="12" id="KW-0496">Mitochondrion</keyword>
<evidence type="ECO:0000256" key="14">
    <source>
        <dbReference type="ARBA" id="ARBA00023180"/>
    </source>
</evidence>
<evidence type="ECO:0000256" key="16">
    <source>
        <dbReference type="ARBA" id="ARBA00029657"/>
    </source>
</evidence>
<dbReference type="EMBL" id="OZ035827">
    <property type="protein sequence ID" value="CAL1606092.1"/>
    <property type="molecule type" value="Genomic_DNA"/>
</dbReference>
<keyword evidence="14" id="KW-0325">Glycoprotein</keyword>
<dbReference type="PROSITE" id="PS51257">
    <property type="entry name" value="PROKAR_LIPOPROTEIN"/>
    <property type="match status" value="1"/>
</dbReference>
<protein>
    <recommendedName>
        <fullName evidence="7">Neugrin</fullName>
    </recommendedName>
    <alternativeName>
        <fullName evidence="16">Neurite outgrowth-associated protein</fullName>
    </alternativeName>
</protein>
<evidence type="ECO:0000256" key="2">
    <source>
        <dbReference type="ARBA" id="ARBA00004123"/>
    </source>
</evidence>
<dbReference type="Pfam" id="PF06413">
    <property type="entry name" value="Neugrin"/>
    <property type="match status" value="2"/>
</dbReference>
<evidence type="ECO:0000256" key="8">
    <source>
        <dbReference type="ARBA" id="ARBA00022473"/>
    </source>
</evidence>
<keyword evidence="10" id="KW-0732">Signal</keyword>
<evidence type="ECO:0000313" key="19">
    <source>
        <dbReference type="Proteomes" id="UP001497482"/>
    </source>
</evidence>
<keyword evidence="8" id="KW-0217">Developmental protein</keyword>
<evidence type="ECO:0000256" key="10">
    <source>
        <dbReference type="ARBA" id="ARBA00022729"/>
    </source>
</evidence>
<evidence type="ECO:0000256" key="5">
    <source>
        <dbReference type="ARBA" id="ARBA00008082"/>
    </source>
</evidence>
<reference evidence="18 19" key="1">
    <citation type="submission" date="2024-04" db="EMBL/GenBank/DDBJ databases">
        <authorList>
            <person name="Waldvogel A.-M."/>
            <person name="Schoenle A."/>
        </authorList>
    </citation>
    <scope>NUCLEOTIDE SEQUENCE [LARGE SCALE GENOMIC DNA]</scope>
</reference>
<evidence type="ECO:0000256" key="1">
    <source>
        <dbReference type="ARBA" id="ARBA00003783"/>
    </source>
</evidence>
<evidence type="ECO:0000256" key="4">
    <source>
        <dbReference type="ARBA" id="ARBA00004613"/>
    </source>
</evidence>
<dbReference type="AlphaFoldDB" id="A0AAV2LYF0"/>
<keyword evidence="15" id="KW-0539">Nucleus</keyword>
<dbReference type="PANTHER" id="PTHR13475">
    <property type="entry name" value="NEUGRIN"/>
    <property type="match status" value="1"/>
</dbReference>
<evidence type="ECO:0000256" key="13">
    <source>
        <dbReference type="ARBA" id="ARBA00023136"/>
    </source>
</evidence>
<accession>A0AAV2LYF0</accession>
<dbReference type="GO" id="GO:0005576">
    <property type="term" value="C:extracellular region"/>
    <property type="evidence" value="ECO:0007669"/>
    <property type="project" value="UniProtKB-SubCell"/>
</dbReference>
<gene>
    <name evidence="18" type="ORF">KC01_LOCUS33349</name>
</gene>
<name>A0AAV2LYF0_KNICA</name>
<evidence type="ECO:0000256" key="9">
    <source>
        <dbReference type="ARBA" id="ARBA00022525"/>
    </source>
</evidence>
<evidence type="ECO:0000256" key="3">
    <source>
        <dbReference type="ARBA" id="ARBA00004325"/>
    </source>
</evidence>
<keyword evidence="19" id="KW-1185">Reference proteome</keyword>
<comment type="subunit">
    <text evidence="6">Forms a regulatory protein-RNA complex, consisting of RCC1L, NGRN, RPUSD3, RPUSD4, TRUB2, FASTKD2 and 16S mt-rRNA. Interacts with 16S mt-rRNA; this interaction is direct.</text>
</comment>
<dbReference type="GO" id="GO:0030154">
    <property type="term" value="P:cell differentiation"/>
    <property type="evidence" value="ECO:0007669"/>
    <property type="project" value="UniProtKB-KW"/>
</dbReference>
<organism evidence="18 19">
    <name type="scientific">Knipowitschia caucasica</name>
    <name type="common">Caucasian dwarf goby</name>
    <name type="synonym">Pomatoschistus caucasicus</name>
    <dbReference type="NCBI Taxonomy" id="637954"/>
    <lineage>
        <taxon>Eukaryota</taxon>
        <taxon>Metazoa</taxon>
        <taxon>Chordata</taxon>
        <taxon>Craniata</taxon>
        <taxon>Vertebrata</taxon>
        <taxon>Euteleostomi</taxon>
        <taxon>Actinopterygii</taxon>
        <taxon>Neopterygii</taxon>
        <taxon>Teleostei</taxon>
        <taxon>Neoteleostei</taxon>
        <taxon>Acanthomorphata</taxon>
        <taxon>Gobiaria</taxon>
        <taxon>Gobiiformes</taxon>
        <taxon>Gobioidei</taxon>
        <taxon>Gobiidae</taxon>
        <taxon>Gobiinae</taxon>
        <taxon>Knipowitschia</taxon>
    </lineage>
</organism>
<feature type="region of interest" description="Disordered" evidence="17">
    <location>
        <begin position="162"/>
        <end position="191"/>
    </location>
</feature>
<dbReference type="Proteomes" id="UP001497482">
    <property type="component" value="Chromosome 5"/>
</dbReference>
<evidence type="ECO:0000256" key="12">
    <source>
        <dbReference type="ARBA" id="ARBA00023128"/>
    </source>
</evidence>
<dbReference type="PANTHER" id="PTHR13475:SF4">
    <property type="entry name" value="NEUGRIN"/>
    <property type="match status" value="1"/>
</dbReference>
<comment type="similarity">
    <text evidence="5">Belongs to the neugrin family.</text>
</comment>
<evidence type="ECO:0000256" key="11">
    <source>
        <dbReference type="ARBA" id="ARBA00022782"/>
    </source>
</evidence>
<evidence type="ECO:0000256" key="6">
    <source>
        <dbReference type="ARBA" id="ARBA00011308"/>
    </source>
</evidence>
<feature type="compositionally biased region" description="Basic and acidic residues" evidence="17">
    <location>
        <begin position="163"/>
        <end position="172"/>
    </location>
</feature>
<dbReference type="GO" id="GO:0005634">
    <property type="term" value="C:nucleus"/>
    <property type="evidence" value="ECO:0007669"/>
    <property type="project" value="UniProtKB-SubCell"/>
</dbReference>
<keyword evidence="13" id="KW-0472">Membrane</keyword>
<evidence type="ECO:0000256" key="7">
    <source>
        <dbReference type="ARBA" id="ARBA00016593"/>
    </source>
</evidence>
<dbReference type="InterPro" id="IPR010487">
    <property type="entry name" value="NGRN/Rrg9"/>
</dbReference>
<sequence length="229" mass="26350">MFRPLQLLSSVLSSGCRTGALLSPSTVTLSRCRCASKAAQPWSRDMSTEDLDEEDQIQRVIDDQVKRHKSIKYHILRRKMRPLGPPERKLTWQAIDEIRYLKQEQPEEWTVARLAEGFSVSEDVILRILRSKFIPSSERKAKQDTQVVVKLKQQMLPPGAWVEQKKPKDKYSTESTAEDEEGDDEDEGWDGLVFTEGDIEELMSTVKSSPVLKEGNEFFDRNGNFLYKI</sequence>
<feature type="compositionally biased region" description="Acidic residues" evidence="17">
    <location>
        <begin position="176"/>
        <end position="189"/>
    </location>
</feature>